<dbReference type="Pfam" id="PF01614">
    <property type="entry name" value="IclR_C"/>
    <property type="match status" value="1"/>
</dbReference>
<evidence type="ECO:0000256" key="1">
    <source>
        <dbReference type="ARBA" id="ARBA00023015"/>
    </source>
</evidence>
<feature type="domain" description="IclR-ED" evidence="5">
    <location>
        <begin position="65"/>
        <end position="249"/>
    </location>
</feature>
<evidence type="ECO:0008006" key="8">
    <source>
        <dbReference type="Google" id="ProtNLM"/>
    </source>
</evidence>
<keyword evidence="3" id="KW-0804">Transcription</keyword>
<proteinExistence type="predicted"/>
<dbReference type="InterPro" id="IPR005471">
    <property type="entry name" value="Tscrpt_reg_IclR_N"/>
</dbReference>
<dbReference type="PANTHER" id="PTHR30136">
    <property type="entry name" value="HELIX-TURN-HELIX TRANSCRIPTIONAL REGULATOR, ICLR FAMILY"/>
    <property type="match status" value="1"/>
</dbReference>
<dbReference type="PANTHER" id="PTHR30136:SF35">
    <property type="entry name" value="HTH-TYPE TRANSCRIPTIONAL REGULATOR RV1719"/>
    <property type="match status" value="1"/>
</dbReference>
<sequence length="254" mass="27282">MDDRTVAGRVAAILDAVAGGQDHTPLAKLAAETGIPKPTVRRIANQLVDLGILARTPNGYRLGLHLIELGLAAASQLGTAEVAAPYVHELHQRTRQIAWVGTVNSDSLVFIDTAFAREHASAVAAGDLGRMPIPMTTATAGGQLILAARPDSLGPILRRGLTRFTRYTVTNPRAFFDRLQRVAETGVAHEYEEVGLGWWCCATLVPSPTGTYIFGLTAETRGISPARGMPQLQRIAQQLGHELTRPQPADRVTQ</sequence>
<evidence type="ECO:0000256" key="2">
    <source>
        <dbReference type="ARBA" id="ARBA00023125"/>
    </source>
</evidence>
<dbReference type="PROSITE" id="PS51077">
    <property type="entry name" value="HTH_ICLR"/>
    <property type="match status" value="1"/>
</dbReference>
<dbReference type="Pfam" id="PF09339">
    <property type="entry name" value="HTH_IclR"/>
    <property type="match status" value="1"/>
</dbReference>
<evidence type="ECO:0000313" key="7">
    <source>
        <dbReference type="Proteomes" id="UP000291144"/>
    </source>
</evidence>
<keyword evidence="2" id="KW-0238">DNA-binding</keyword>
<dbReference type="InterPro" id="IPR050707">
    <property type="entry name" value="HTH_MetabolicPath_Reg"/>
</dbReference>
<dbReference type="Gene3D" id="3.30.450.40">
    <property type="match status" value="1"/>
</dbReference>
<gene>
    <name evidence="6" type="ORF">E0H73_38570</name>
</gene>
<comment type="caution">
    <text evidence="6">The sequence shown here is derived from an EMBL/GenBank/DDBJ whole genome shotgun (WGS) entry which is preliminary data.</text>
</comment>
<dbReference type="GO" id="GO:0003677">
    <property type="term" value="F:DNA binding"/>
    <property type="evidence" value="ECO:0007669"/>
    <property type="project" value="UniProtKB-KW"/>
</dbReference>
<dbReference type="OrthoDB" id="3209193at2"/>
<dbReference type="Proteomes" id="UP000291144">
    <property type="component" value="Unassembled WGS sequence"/>
</dbReference>
<reference evidence="6 7" key="1">
    <citation type="submission" date="2019-02" db="EMBL/GenBank/DDBJ databases">
        <title>Kribbella capetownensis sp. nov. and Kribbella speibonae sp. nov., isolated from soil.</title>
        <authorList>
            <person name="Curtis S.M."/>
            <person name="Norton I."/>
            <person name="Everest G.J."/>
            <person name="Meyers P.R."/>
        </authorList>
    </citation>
    <scope>NUCLEOTIDE SEQUENCE [LARGE SCALE GENOMIC DNA]</scope>
    <source>
        <strain evidence="6 7">NRRL B-24813</strain>
    </source>
</reference>
<evidence type="ECO:0000256" key="3">
    <source>
        <dbReference type="ARBA" id="ARBA00023163"/>
    </source>
</evidence>
<evidence type="ECO:0000313" key="6">
    <source>
        <dbReference type="EMBL" id="TCC54364.1"/>
    </source>
</evidence>
<dbReference type="GO" id="GO:0045892">
    <property type="term" value="P:negative regulation of DNA-templated transcription"/>
    <property type="evidence" value="ECO:0007669"/>
    <property type="project" value="TreeGrafter"/>
</dbReference>
<dbReference type="AlphaFoldDB" id="A0A4R0K6A3"/>
<dbReference type="InterPro" id="IPR029016">
    <property type="entry name" value="GAF-like_dom_sf"/>
</dbReference>
<dbReference type="SUPFAM" id="SSF55781">
    <property type="entry name" value="GAF domain-like"/>
    <property type="match status" value="1"/>
</dbReference>
<dbReference type="InterPro" id="IPR036388">
    <property type="entry name" value="WH-like_DNA-bd_sf"/>
</dbReference>
<dbReference type="Gene3D" id="1.10.10.10">
    <property type="entry name" value="Winged helix-like DNA-binding domain superfamily/Winged helix DNA-binding domain"/>
    <property type="match status" value="1"/>
</dbReference>
<dbReference type="RefSeq" id="WP_131365059.1">
    <property type="nucleotide sequence ID" value="NZ_SJKB01000019.1"/>
</dbReference>
<dbReference type="SUPFAM" id="SSF46785">
    <property type="entry name" value="Winged helix' DNA-binding domain"/>
    <property type="match status" value="1"/>
</dbReference>
<feature type="domain" description="HTH iclR-type" evidence="4">
    <location>
        <begin position="4"/>
        <end position="64"/>
    </location>
</feature>
<protein>
    <recommendedName>
        <fullName evidence="8">IclR family transcriptional regulator</fullName>
    </recommendedName>
</protein>
<evidence type="ECO:0000259" key="5">
    <source>
        <dbReference type="PROSITE" id="PS51078"/>
    </source>
</evidence>
<dbReference type="InterPro" id="IPR014757">
    <property type="entry name" value="Tscrpt_reg_IclR_C"/>
</dbReference>
<name>A0A4R0K6A3_9ACTN</name>
<dbReference type="EMBL" id="SJKB01000019">
    <property type="protein sequence ID" value="TCC54364.1"/>
    <property type="molecule type" value="Genomic_DNA"/>
</dbReference>
<accession>A0A4R0K6A3</accession>
<dbReference type="InterPro" id="IPR036390">
    <property type="entry name" value="WH_DNA-bd_sf"/>
</dbReference>
<dbReference type="GO" id="GO:0003700">
    <property type="term" value="F:DNA-binding transcription factor activity"/>
    <property type="evidence" value="ECO:0007669"/>
    <property type="project" value="TreeGrafter"/>
</dbReference>
<dbReference type="PROSITE" id="PS51078">
    <property type="entry name" value="ICLR_ED"/>
    <property type="match status" value="1"/>
</dbReference>
<organism evidence="6 7">
    <name type="scientific">Kribbella pittospori</name>
    <dbReference type="NCBI Taxonomy" id="722689"/>
    <lineage>
        <taxon>Bacteria</taxon>
        <taxon>Bacillati</taxon>
        <taxon>Actinomycetota</taxon>
        <taxon>Actinomycetes</taxon>
        <taxon>Propionibacteriales</taxon>
        <taxon>Kribbellaceae</taxon>
        <taxon>Kribbella</taxon>
    </lineage>
</organism>
<keyword evidence="1" id="KW-0805">Transcription regulation</keyword>
<keyword evidence="7" id="KW-1185">Reference proteome</keyword>
<evidence type="ECO:0000259" key="4">
    <source>
        <dbReference type="PROSITE" id="PS51077"/>
    </source>
</evidence>
<dbReference type="SMART" id="SM00346">
    <property type="entry name" value="HTH_ICLR"/>
    <property type="match status" value="1"/>
</dbReference>